<reference evidence="2 3" key="1">
    <citation type="submission" date="2016-09" db="EMBL/GenBank/DDBJ databases">
        <title>Couchioplanes caeruleus draft genome sequence.</title>
        <authorList>
            <person name="Sheehan J."/>
            <person name="Caffrey P."/>
        </authorList>
    </citation>
    <scope>NUCLEOTIDE SEQUENCE [LARGE SCALE GENOMIC DNA]</scope>
    <source>
        <strain evidence="2 3">DSM 43634</strain>
    </source>
</reference>
<dbReference type="Proteomes" id="UP000182486">
    <property type="component" value="Unassembled WGS sequence"/>
</dbReference>
<dbReference type="EMBL" id="MEIA01000078">
    <property type="protein sequence ID" value="OJF14857.1"/>
    <property type="molecule type" value="Genomic_DNA"/>
</dbReference>
<organism evidence="2 3">
    <name type="scientific">Couchioplanes caeruleus subsp. caeruleus</name>
    <dbReference type="NCBI Taxonomy" id="56427"/>
    <lineage>
        <taxon>Bacteria</taxon>
        <taxon>Bacillati</taxon>
        <taxon>Actinomycetota</taxon>
        <taxon>Actinomycetes</taxon>
        <taxon>Micromonosporales</taxon>
        <taxon>Micromonosporaceae</taxon>
        <taxon>Couchioplanes</taxon>
    </lineage>
</organism>
<comment type="caution">
    <text evidence="2">The sequence shown here is derived from an EMBL/GenBank/DDBJ whole genome shotgun (WGS) entry which is preliminary data.</text>
</comment>
<accession>A0A1K0FPY4</accession>
<name>A0A1K0FPY4_9ACTN</name>
<sequence length="243" mass="25899">MLRTGLHTAMALCVVAGAVGTSTAAAAAPRTHSEAAAATAAAATTLTETRLWNLAWATQPTWPSGTVRVLKLQSPADSGTGEYFLFDPQTGEVVDFIYQGDMVIHSTPDWTMMEFPPRTSTTQVRFGNVDEPATAGVYAEQTVTRYRVTNLELGTQPSIGGGTVSVLKVAKRPQVPSGGVYYRYNPATGQQEGGFLVGGDMLFETVTSWTQAQFQLSSGSTEVRYGDPRQARRGKVVATATVL</sequence>
<evidence type="ECO:0000313" key="3">
    <source>
        <dbReference type="Proteomes" id="UP000182486"/>
    </source>
</evidence>
<evidence type="ECO:0000313" key="2">
    <source>
        <dbReference type="EMBL" id="OJF14857.1"/>
    </source>
</evidence>
<dbReference type="AlphaFoldDB" id="A0A1K0FPY4"/>
<evidence type="ECO:0000256" key="1">
    <source>
        <dbReference type="SAM" id="SignalP"/>
    </source>
</evidence>
<gene>
    <name evidence="2" type="ORF">BG844_07490</name>
</gene>
<feature type="chain" id="PRO_5009663848" evidence="1">
    <location>
        <begin position="28"/>
        <end position="243"/>
    </location>
</feature>
<feature type="signal peptide" evidence="1">
    <location>
        <begin position="1"/>
        <end position="27"/>
    </location>
</feature>
<keyword evidence="1" id="KW-0732">Signal</keyword>
<protein>
    <submittedName>
        <fullName evidence="2">Uncharacterized protein</fullName>
    </submittedName>
</protein>
<proteinExistence type="predicted"/>
<keyword evidence="3" id="KW-1185">Reference proteome</keyword>